<organism evidence="2 3">
    <name type="scientific">Protopolystoma xenopodis</name>
    <dbReference type="NCBI Taxonomy" id="117903"/>
    <lineage>
        <taxon>Eukaryota</taxon>
        <taxon>Metazoa</taxon>
        <taxon>Spiralia</taxon>
        <taxon>Lophotrochozoa</taxon>
        <taxon>Platyhelminthes</taxon>
        <taxon>Monogenea</taxon>
        <taxon>Polyopisthocotylea</taxon>
        <taxon>Polystomatidea</taxon>
        <taxon>Polystomatidae</taxon>
        <taxon>Protopolystoma</taxon>
    </lineage>
</organism>
<dbReference type="OrthoDB" id="10071381at2759"/>
<feature type="region of interest" description="Disordered" evidence="1">
    <location>
        <begin position="184"/>
        <end position="240"/>
    </location>
</feature>
<protein>
    <submittedName>
        <fullName evidence="2">Uncharacterized protein</fullName>
    </submittedName>
</protein>
<evidence type="ECO:0000313" key="3">
    <source>
        <dbReference type="Proteomes" id="UP000784294"/>
    </source>
</evidence>
<dbReference type="PANTHER" id="PTHR12585">
    <property type="entry name" value="SCC1 / RAD21 FAMILY MEMBER"/>
    <property type="match status" value="1"/>
</dbReference>
<name>A0A448X9A1_9PLAT</name>
<dbReference type="Proteomes" id="UP000784294">
    <property type="component" value="Unassembled WGS sequence"/>
</dbReference>
<dbReference type="CDD" id="cd21792">
    <property type="entry name" value="Rad21_Rec8_M_NXP1-like"/>
    <property type="match status" value="1"/>
</dbReference>
<dbReference type="EMBL" id="CAAALY010122646">
    <property type="protein sequence ID" value="VEL31464.1"/>
    <property type="molecule type" value="Genomic_DNA"/>
</dbReference>
<keyword evidence="3" id="KW-1185">Reference proteome</keyword>
<reference evidence="2" key="1">
    <citation type="submission" date="2018-11" db="EMBL/GenBank/DDBJ databases">
        <authorList>
            <consortium name="Pathogen Informatics"/>
        </authorList>
    </citation>
    <scope>NUCLEOTIDE SEQUENCE</scope>
</reference>
<dbReference type="AlphaFoldDB" id="A0A448X9A1"/>
<feature type="compositionally biased region" description="Pro residues" evidence="1">
    <location>
        <begin position="201"/>
        <end position="210"/>
    </location>
</feature>
<dbReference type="InterPro" id="IPR039781">
    <property type="entry name" value="Rad21/Rec8-like"/>
</dbReference>
<dbReference type="GO" id="GO:0008278">
    <property type="term" value="C:cohesin complex"/>
    <property type="evidence" value="ECO:0007669"/>
    <property type="project" value="InterPro"/>
</dbReference>
<gene>
    <name evidence="2" type="ORF">PXEA_LOCUS24904</name>
</gene>
<sequence length="240" mass="26259">MEITKLAHPTAVTPIPGSGEAITETSVAQDNGIITGVVPEAPTEPALAELAAPSQPIISLPIVSVSGAHGGKRKRRLVIDEQKSIPSEVMKIQMQDTSDITTQLDLAPPTKKLMFWKETGSVDKLFSLPGKAIPSRILQRLFTRNLITLTIPDDSPDEQQSYLCVNLQASFINRTTNARIQKLKQMPAEQPQNSDYDQNLMPPPPTPRPVPENQQPHVLSDISEQTERTSSLQTESKDIG</sequence>
<dbReference type="InterPro" id="IPR049589">
    <property type="entry name" value="NXP1_M-like"/>
</dbReference>
<dbReference type="PANTHER" id="PTHR12585:SF69">
    <property type="entry name" value="FI11703P"/>
    <property type="match status" value="1"/>
</dbReference>
<dbReference type="GO" id="GO:0003682">
    <property type="term" value="F:chromatin binding"/>
    <property type="evidence" value="ECO:0007669"/>
    <property type="project" value="TreeGrafter"/>
</dbReference>
<evidence type="ECO:0000313" key="2">
    <source>
        <dbReference type="EMBL" id="VEL31464.1"/>
    </source>
</evidence>
<proteinExistence type="predicted"/>
<evidence type="ECO:0000256" key="1">
    <source>
        <dbReference type="SAM" id="MobiDB-lite"/>
    </source>
</evidence>
<dbReference type="GO" id="GO:0007062">
    <property type="term" value="P:sister chromatid cohesion"/>
    <property type="evidence" value="ECO:0007669"/>
    <property type="project" value="InterPro"/>
</dbReference>
<comment type="caution">
    <text evidence="2">The sequence shown here is derived from an EMBL/GenBank/DDBJ whole genome shotgun (WGS) entry which is preliminary data.</text>
</comment>
<dbReference type="GO" id="GO:1990414">
    <property type="term" value="P:replication-born double-strand break repair via sister chromatid exchange"/>
    <property type="evidence" value="ECO:0007669"/>
    <property type="project" value="TreeGrafter"/>
</dbReference>
<accession>A0A448X9A1</accession>